<feature type="region of interest" description="Disordered" evidence="1">
    <location>
        <begin position="82"/>
        <end position="102"/>
    </location>
</feature>
<dbReference type="Proteomes" id="UP000008281">
    <property type="component" value="Unassembled WGS sequence"/>
</dbReference>
<feature type="compositionally biased region" description="Polar residues" evidence="1">
    <location>
        <begin position="91"/>
        <end position="102"/>
    </location>
</feature>
<reference evidence="2" key="1">
    <citation type="submission" date="2007-07" db="EMBL/GenBank/DDBJ databases">
        <title>PCAP assembly of the Caenorhabditis remanei genome.</title>
        <authorList>
            <consortium name="The Caenorhabditis remanei Sequencing Consortium"/>
            <person name="Wilson R.K."/>
        </authorList>
    </citation>
    <scope>NUCLEOTIDE SEQUENCE [LARGE SCALE GENOMIC DNA]</scope>
    <source>
        <strain evidence="2">PB4641</strain>
    </source>
</reference>
<protein>
    <submittedName>
        <fullName evidence="2">Uncharacterized protein</fullName>
    </submittedName>
</protein>
<dbReference type="EMBL" id="DS268516">
    <property type="protein sequence ID" value="EFO84410.1"/>
    <property type="molecule type" value="Genomic_DNA"/>
</dbReference>
<proteinExistence type="predicted"/>
<keyword evidence="3" id="KW-1185">Reference proteome</keyword>
<dbReference type="HOGENOM" id="CLU_1857128_0_0_1"/>
<name>E3N2Z2_CAERE</name>
<sequence>MASPHGELEYSDADCEIRTIPPAKRSIDNDAIGGNRASCSEVKNRGTLSRNIMSPPAAIDYRKNQLLAGLSTRLYGSNMARKRNDTRESHLSTAQSTAFASPATLSHSENAAFLGHRREIEFGTGRIKEAARWKKTTK</sequence>
<evidence type="ECO:0000313" key="3">
    <source>
        <dbReference type="Proteomes" id="UP000008281"/>
    </source>
</evidence>
<accession>E3N2Z2</accession>
<organism evidence="3">
    <name type="scientific">Caenorhabditis remanei</name>
    <name type="common">Caenorhabditis vulgaris</name>
    <dbReference type="NCBI Taxonomy" id="31234"/>
    <lineage>
        <taxon>Eukaryota</taxon>
        <taxon>Metazoa</taxon>
        <taxon>Ecdysozoa</taxon>
        <taxon>Nematoda</taxon>
        <taxon>Chromadorea</taxon>
        <taxon>Rhabditida</taxon>
        <taxon>Rhabditina</taxon>
        <taxon>Rhabditomorpha</taxon>
        <taxon>Rhabditoidea</taxon>
        <taxon>Rhabditidae</taxon>
        <taxon>Peloderinae</taxon>
        <taxon>Caenorhabditis</taxon>
    </lineage>
</organism>
<evidence type="ECO:0000313" key="2">
    <source>
        <dbReference type="EMBL" id="EFO84410.1"/>
    </source>
</evidence>
<dbReference type="InParanoid" id="E3N2Z2"/>
<gene>
    <name evidence="2" type="ORF">CRE_19918</name>
</gene>
<evidence type="ECO:0000256" key="1">
    <source>
        <dbReference type="SAM" id="MobiDB-lite"/>
    </source>
</evidence>
<dbReference type="AlphaFoldDB" id="E3N2Z2"/>